<proteinExistence type="inferred from homology"/>
<evidence type="ECO:0000256" key="5">
    <source>
        <dbReference type="ARBA" id="ARBA00048763"/>
    </source>
</evidence>
<dbReference type="AlphaFoldDB" id="A0AAD8LR39"/>
<evidence type="ECO:0000256" key="7">
    <source>
        <dbReference type="ARBA" id="ARBA00049790"/>
    </source>
</evidence>
<dbReference type="PANTHER" id="PTHR14741">
    <property type="entry name" value="S-ADENOSYLMETHIONINE-DEPENDENT METHYLTRANSFERASE RELATED"/>
    <property type="match status" value="1"/>
</dbReference>
<comment type="catalytic activity">
    <reaction evidence="6">
        <text>a 5'-end (N(7)-methyl 5'-triphosphoguanosine)-ribonucleoside in snRNA + S-adenosyl-L-methionine = a 5'-end (N(2),N(7)-dimethyl 5'-triphosphoguanosine)-ribonucleoside in snRNA + S-adenosyl-L-homocysteine + H(+)</text>
        <dbReference type="Rhea" id="RHEA:78471"/>
        <dbReference type="Rhea" id="RHEA-COMP:19085"/>
        <dbReference type="Rhea" id="RHEA-COMP:19087"/>
        <dbReference type="ChEBI" id="CHEBI:15378"/>
        <dbReference type="ChEBI" id="CHEBI:57856"/>
        <dbReference type="ChEBI" id="CHEBI:59789"/>
        <dbReference type="ChEBI" id="CHEBI:156461"/>
        <dbReference type="ChEBI" id="CHEBI:172880"/>
    </reaction>
    <physiologicalReaction direction="left-to-right" evidence="6">
        <dbReference type="Rhea" id="RHEA:78472"/>
    </physiologicalReaction>
</comment>
<evidence type="ECO:0000256" key="6">
    <source>
        <dbReference type="ARBA" id="ARBA00049075"/>
    </source>
</evidence>
<dbReference type="Gene3D" id="1.10.10.1440">
    <property type="entry name" value="PHAX RNA-binding domain"/>
    <property type="match status" value="1"/>
</dbReference>
<comment type="catalytic activity">
    <reaction evidence="5">
        <text>a 5'-end (N(2),N(7)-dimethyl 5'-triphosphoguanosine)-ribonucleoside in snRNA + S-adenosyl-L-methionine = a 5'-end (N(2),N(2),N(7)-trimethyl 5'-triphosphoguanosine)-ribonucleoside in snRNA + S-adenosyl-L-homocysteine + H(+)</text>
        <dbReference type="Rhea" id="RHEA:78479"/>
        <dbReference type="Rhea" id="RHEA-COMP:19087"/>
        <dbReference type="Rhea" id="RHEA-COMP:19089"/>
        <dbReference type="ChEBI" id="CHEBI:15378"/>
        <dbReference type="ChEBI" id="CHEBI:57856"/>
        <dbReference type="ChEBI" id="CHEBI:59789"/>
        <dbReference type="ChEBI" id="CHEBI:167623"/>
        <dbReference type="ChEBI" id="CHEBI:172880"/>
    </reaction>
    <physiologicalReaction direction="left-to-right" evidence="5">
        <dbReference type="Rhea" id="RHEA:78480"/>
    </physiologicalReaction>
</comment>
<dbReference type="InterPro" id="IPR029063">
    <property type="entry name" value="SAM-dependent_MTases_sf"/>
</dbReference>
<comment type="similarity">
    <text evidence="2">Belongs to the methyltransferase superfamily. Trimethylguanosine synthase family.</text>
</comment>
<evidence type="ECO:0000313" key="9">
    <source>
        <dbReference type="EMBL" id="KAK1443396.1"/>
    </source>
</evidence>
<evidence type="ECO:0000256" key="3">
    <source>
        <dbReference type="ARBA" id="ARBA00047418"/>
    </source>
</evidence>
<dbReference type="PANTHER" id="PTHR14741:SF32">
    <property type="entry name" value="TRIMETHYLGUANOSINE SYNTHASE"/>
    <property type="match status" value="1"/>
</dbReference>
<dbReference type="GO" id="GO:0071164">
    <property type="term" value="F:RNA cap trimethylguanosine synthase activity"/>
    <property type="evidence" value="ECO:0007669"/>
    <property type="project" value="TreeGrafter"/>
</dbReference>
<accession>A0AAD8LR39</accession>
<dbReference type="InterPro" id="IPR038092">
    <property type="entry name" value="PHAX_RNA-binding_sf"/>
</dbReference>
<evidence type="ECO:0000259" key="8">
    <source>
        <dbReference type="Pfam" id="PF10258"/>
    </source>
</evidence>
<comment type="catalytic activity">
    <reaction evidence="3">
        <text>a 5'-end (N(2),N(7)-dimethyl 5'-triphosphoguanosine)-ribonucleoside in snoRNA + S-adenosyl-L-methionine = a 5'-end (N(2),N(2),N(7)-trimethyl 5'-triphosphoguanosine)-ribonucleoside in snoRNA + S-adenosyl-L-homocysteine + H(+)</text>
        <dbReference type="Rhea" id="RHEA:78507"/>
        <dbReference type="Rhea" id="RHEA-COMP:19088"/>
        <dbReference type="Rhea" id="RHEA-COMP:19090"/>
        <dbReference type="ChEBI" id="CHEBI:15378"/>
        <dbReference type="ChEBI" id="CHEBI:57856"/>
        <dbReference type="ChEBI" id="CHEBI:59789"/>
        <dbReference type="ChEBI" id="CHEBI:167623"/>
        <dbReference type="ChEBI" id="CHEBI:172880"/>
    </reaction>
    <physiologicalReaction direction="left-to-right" evidence="3">
        <dbReference type="Rhea" id="RHEA:78508"/>
    </physiologicalReaction>
</comment>
<comment type="catalytic activity">
    <reaction evidence="4">
        <text>a 5'-end (N(7)-methyl 5'-triphosphoguanosine)-ribonucleoside in snoRNA + S-adenosyl-L-methionine = a 5'-end (N(2),N(7)-dimethyl 5'-triphosphoguanosine)-ribonucleoside in snoRNA + S-adenosyl-L-homocysteine + H(+)</text>
        <dbReference type="Rhea" id="RHEA:78475"/>
        <dbReference type="Rhea" id="RHEA-COMP:19086"/>
        <dbReference type="Rhea" id="RHEA-COMP:19088"/>
        <dbReference type="ChEBI" id="CHEBI:15378"/>
        <dbReference type="ChEBI" id="CHEBI:57856"/>
        <dbReference type="ChEBI" id="CHEBI:59789"/>
        <dbReference type="ChEBI" id="CHEBI:156461"/>
        <dbReference type="ChEBI" id="CHEBI:172880"/>
    </reaction>
    <physiologicalReaction direction="left-to-right" evidence="4">
        <dbReference type="Rhea" id="RHEA:78476"/>
    </physiologicalReaction>
</comment>
<evidence type="ECO:0000256" key="4">
    <source>
        <dbReference type="ARBA" id="ARBA00048740"/>
    </source>
</evidence>
<dbReference type="EMBL" id="JAVEPI010000002">
    <property type="protein sequence ID" value="KAK1443396.1"/>
    <property type="molecule type" value="Genomic_DNA"/>
</dbReference>
<dbReference type="Proteomes" id="UP001230268">
    <property type="component" value="Unassembled WGS sequence"/>
</dbReference>
<feature type="domain" description="Phosphorylated adapter RNA export protein RNA-binding" evidence="8">
    <location>
        <begin position="404"/>
        <end position="444"/>
    </location>
</feature>
<evidence type="ECO:0000256" key="2">
    <source>
        <dbReference type="ARBA" id="ARBA00025783"/>
    </source>
</evidence>
<dbReference type="Pfam" id="PF10258">
    <property type="entry name" value="PHAX_RNA-bd"/>
    <property type="match status" value="1"/>
</dbReference>
<evidence type="ECO:0000313" key="10">
    <source>
        <dbReference type="Proteomes" id="UP001230268"/>
    </source>
</evidence>
<dbReference type="GO" id="GO:0005634">
    <property type="term" value="C:nucleus"/>
    <property type="evidence" value="ECO:0007669"/>
    <property type="project" value="TreeGrafter"/>
</dbReference>
<dbReference type="Pfam" id="PF09445">
    <property type="entry name" value="Methyltransf_15"/>
    <property type="match status" value="1"/>
</dbReference>
<reference evidence="9" key="1">
    <citation type="submission" date="2023-08" db="EMBL/GenBank/DDBJ databases">
        <title>Draft sequence of the Babesia gibsoni genome.</title>
        <authorList>
            <person name="Yamagishi J.Y."/>
            <person name="Xuan X.X."/>
        </authorList>
    </citation>
    <scope>NUCLEOTIDE SEQUENCE</scope>
    <source>
        <strain evidence="9">Azabu</strain>
    </source>
</reference>
<dbReference type="CDD" id="cd02440">
    <property type="entry name" value="AdoMet_MTases"/>
    <property type="match status" value="1"/>
</dbReference>
<name>A0AAD8LR39_BABGI</name>
<sequence>MDYQLDDADVDFDGETTTSQFFDIRADHLKTGLLYLASGIDPNGEAYSAFLHAIEKRLSYGPPIVKDNPDMTDEEVFHKFCRRTIFSLASDELQFDDESYMDASWSQESIEYANDIRLLSKKVINVKKEFDKDVIAANDRCIPQVPFRVLDLACGIGGNLVYMGLNSDLAVGVECNPKRVDICRNNVNVYGITNTYVVHNDLFTFIDDFAANPKGKADELGFGDFFADSLEFDCIHISPPWGGKHYSGASGDGIYELQSNFDIERAMPSISQIGAMLSLYLPRSQSIAELIRLASKYGYPFVIISSYNSSRKVRCIHAHLLKRVECLKQIKFQKYNRGSMNTKPAKCGINLLIQSQPYMSHNLSFRSSLNMDHVLFCLMEMLEEYSPNVAIKIQYVMRLFPLVDILGIATKALEIQNNGGMYRLDSPEKRTTGGIFFYILQSQNKQLYRRAEKLSL</sequence>
<dbReference type="InterPro" id="IPR019385">
    <property type="entry name" value="PHAX_RNA-binding_domain"/>
</dbReference>
<gene>
    <name evidence="9" type="ORF">BgAZ_202720</name>
</gene>
<protein>
    <recommendedName>
        <fullName evidence="1">Trimethylguanosine synthase</fullName>
    </recommendedName>
    <alternativeName>
        <fullName evidence="7">Cap-specific guanine-N(2) methyltransferase</fullName>
    </alternativeName>
</protein>
<dbReference type="InterPro" id="IPR019012">
    <property type="entry name" value="RNA_cap_Gua-N2-MeTrfase"/>
</dbReference>
<dbReference type="SUPFAM" id="SSF53335">
    <property type="entry name" value="S-adenosyl-L-methionine-dependent methyltransferases"/>
    <property type="match status" value="1"/>
</dbReference>
<keyword evidence="10" id="KW-1185">Reference proteome</keyword>
<dbReference type="Gene3D" id="3.40.50.150">
    <property type="entry name" value="Vaccinia Virus protein VP39"/>
    <property type="match status" value="1"/>
</dbReference>
<comment type="caution">
    <text evidence="9">The sequence shown here is derived from an EMBL/GenBank/DDBJ whole genome shotgun (WGS) entry which is preliminary data.</text>
</comment>
<organism evidence="9 10">
    <name type="scientific">Babesia gibsoni</name>
    <dbReference type="NCBI Taxonomy" id="33632"/>
    <lineage>
        <taxon>Eukaryota</taxon>
        <taxon>Sar</taxon>
        <taxon>Alveolata</taxon>
        <taxon>Apicomplexa</taxon>
        <taxon>Aconoidasida</taxon>
        <taxon>Piroplasmida</taxon>
        <taxon>Babesiidae</taxon>
        <taxon>Babesia</taxon>
    </lineage>
</organism>
<evidence type="ECO:0000256" key="1">
    <source>
        <dbReference type="ARBA" id="ARBA00018517"/>
    </source>
</evidence>